<comment type="caution">
    <text evidence="1">The sequence shown here is derived from an EMBL/GenBank/DDBJ whole genome shotgun (WGS) entry which is preliminary data.</text>
</comment>
<sequence>MMLNGIIFFFVCFFLHTCYNKNYFFYLLKK</sequence>
<organism evidence="1 2">
    <name type="scientific">Eisenbergiella tayi</name>
    <dbReference type="NCBI Taxonomy" id="1432052"/>
    <lineage>
        <taxon>Bacteria</taxon>
        <taxon>Bacillati</taxon>
        <taxon>Bacillota</taxon>
        <taxon>Clostridia</taxon>
        <taxon>Lachnospirales</taxon>
        <taxon>Lachnospiraceae</taxon>
        <taxon>Eisenbergiella</taxon>
    </lineage>
</organism>
<dbReference type="AlphaFoldDB" id="A0A1E3AF04"/>
<reference evidence="1 2" key="1">
    <citation type="submission" date="2016-07" db="EMBL/GenBank/DDBJ databases">
        <title>Characterization of isolates of Eisenbergiella tayi derived from blood cultures, using whole genome sequencing.</title>
        <authorList>
            <person name="Burdz T."/>
            <person name="Wiebe D."/>
            <person name="Huynh C."/>
            <person name="Bernard K."/>
        </authorList>
    </citation>
    <scope>NUCLEOTIDE SEQUENCE [LARGE SCALE GENOMIC DNA]</scope>
    <source>
        <strain evidence="1 2">NML 110608</strain>
    </source>
</reference>
<accession>A0A1E3AF04</accession>
<name>A0A1E3AF04_9FIRM</name>
<dbReference type="Proteomes" id="UP000094067">
    <property type="component" value="Unassembled WGS sequence"/>
</dbReference>
<protein>
    <submittedName>
        <fullName evidence="1">Uncharacterized protein</fullName>
    </submittedName>
</protein>
<proteinExistence type="predicted"/>
<evidence type="ECO:0000313" key="2">
    <source>
        <dbReference type="Proteomes" id="UP000094067"/>
    </source>
</evidence>
<dbReference type="EMBL" id="MCGH01000002">
    <property type="protein sequence ID" value="ODM07303.1"/>
    <property type="molecule type" value="Genomic_DNA"/>
</dbReference>
<evidence type="ECO:0000313" key="1">
    <source>
        <dbReference type="EMBL" id="ODM07303.1"/>
    </source>
</evidence>
<gene>
    <name evidence="1" type="ORF">BEI61_03193</name>
</gene>